<dbReference type="Proteomes" id="UP000192247">
    <property type="component" value="Unassembled WGS sequence"/>
</dbReference>
<dbReference type="AlphaFoldDB" id="A0A1V9X704"/>
<protein>
    <submittedName>
        <fullName evidence="2">Uncharacterized protein</fullName>
    </submittedName>
</protein>
<feature type="region of interest" description="Disordered" evidence="1">
    <location>
        <begin position="584"/>
        <end position="607"/>
    </location>
</feature>
<organism evidence="2 3">
    <name type="scientific">Tropilaelaps mercedesae</name>
    <dbReference type="NCBI Taxonomy" id="418985"/>
    <lineage>
        <taxon>Eukaryota</taxon>
        <taxon>Metazoa</taxon>
        <taxon>Ecdysozoa</taxon>
        <taxon>Arthropoda</taxon>
        <taxon>Chelicerata</taxon>
        <taxon>Arachnida</taxon>
        <taxon>Acari</taxon>
        <taxon>Parasitiformes</taxon>
        <taxon>Mesostigmata</taxon>
        <taxon>Gamasina</taxon>
        <taxon>Dermanyssoidea</taxon>
        <taxon>Laelapidae</taxon>
        <taxon>Tropilaelaps</taxon>
    </lineage>
</organism>
<proteinExistence type="predicted"/>
<feature type="non-terminal residue" evidence="2">
    <location>
        <position position="914"/>
    </location>
</feature>
<reference evidence="2 3" key="1">
    <citation type="journal article" date="2017" name="Gigascience">
        <title>Draft genome of the honey bee ectoparasitic mite, Tropilaelaps mercedesae, is shaped by the parasitic life history.</title>
        <authorList>
            <person name="Dong X."/>
            <person name="Armstrong S.D."/>
            <person name="Xia D."/>
            <person name="Makepeace B.L."/>
            <person name="Darby A.C."/>
            <person name="Kadowaki T."/>
        </authorList>
    </citation>
    <scope>NUCLEOTIDE SEQUENCE [LARGE SCALE GENOMIC DNA]</scope>
    <source>
        <strain evidence="2">Wuxi-XJTLU</strain>
    </source>
</reference>
<dbReference type="EMBL" id="MNPL01021901">
    <property type="protein sequence ID" value="OQR69188.1"/>
    <property type="molecule type" value="Genomic_DNA"/>
</dbReference>
<feature type="compositionally biased region" description="Gly residues" evidence="1">
    <location>
        <begin position="663"/>
        <end position="678"/>
    </location>
</feature>
<gene>
    <name evidence="2" type="ORF">BIW11_01892</name>
</gene>
<evidence type="ECO:0000313" key="3">
    <source>
        <dbReference type="Proteomes" id="UP000192247"/>
    </source>
</evidence>
<sequence>MNAEALGVSVAPSFFRSCDGINKTARMEDIVKFKNATRAMRFLIEQFGSSNVYGRENYEYYARMTGRALRVDGGWIFADRYPFAVHADAAAMLLGRAPPSLEISEAGGDGSGLCDEDQVVPPWLLPACGAGGAGGAGLSSCASTPILNLSGVSQNFNQFRRNLMAGLNSVRSVHVSSEIVPFARPIKAFPSPWPTEPSPRAPAGVAYVLDSGCICALIHCANRENAVICSFAVRCCCSAWSFSSTVLFYYDCTTSATTKSTVSNFCYRLWLPLCQPRYSANLTIIHLPAASTTTGYDYKRLRPSATYFLPLQPFFLSCCLRCNLTSSGSTDLRDLSTSATPLDASLDRLLLLLRPRAPLASLFSLCPIALHHLAITSLTCPRWFQHLYPWAHLHLVLCPFLLDFLDFVRPFLYQSTFGRVSPLHSRLLCHVPRFFSLVLPVYPENPTAHKSFPAPPPPVASRHCSWCFVDPSPLHHRHTQYEGGEVACCGRLSISLEDNTLLPHSLTSTAAAAAAAAATVAGCSGQNGESANCGSARRNPPDSRSVSCICEHLLYQQQLQPDGYPDTSSDPVVVPGLTLLASAVSSHPQRQQQHLHQQQRRQLHQAAGGVHHLHHYCMAGSGIAAAAATAVTYDDDDDQPGPLGLDSDGEPGYDDEDASRWPSGGGGDANEGAHGGAGARQKGRSRFASRCPGQLASSAENATSRDDCMQVLIKFPRSFDNARGSRVLTGGCLHFSAGHGAGLDLRLGSEQGSPAKKPNLMTHSHTVAGGIGLGAELRVRRENSRRECTAGRNSGVDTASLVLPNNLSVAWLPLEHLQQRGVDDAKDSPATHKSMSFLPLVHERQTERMRTRSEWFLNPGPKAEPESSNSMTAAKNLADSPARRPQVSTAQLPLIGLNSCIEETVTLAVPPTVG</sequence>
<evidence type="ECO:0000313" key="2">
    <source>
        <dbReference type="EMBL" id="OQR69188.1"/>
    </source>
</evidence>
<feature type="region of interest" description="Disordered" evidence="1">
    <location>
        <begin position="633"/>
        <end position="702"/>
    </location>
</feature>
<feature type="region of interest" description="Disordered" evidence="1">
    <location>
        <begin position="856"/>
        <end position="885"/>
    </location>
</feature>
<comment type="caution">
    <text evidence="2">The sequence shown here is derived from an EMBL/GenBank/DDBJ whole genome shotgun (WGS) entry which is preliminary data.</text>
</comment>
<accession>A0A1V9X704</accession>
<evidence type="ECO:0000256" key="1">
    <source>
        <dbReference type="SAM" id="MobiDB-lite"/>
    </source>
</evidence>
<dbReference type="STRING" id="418985.A0A1V9X704"/>
<name>A0A1V9X704_9ACAR</name>
<feature type="compositionally biased region" description="Acidic residues" evidence="1">
    <location>
        <begin position="647"/>
        <end position="657"/>
    </location>
</feature>
<keyword evidence="3" id="KW-1185">Reference proteome</keyword>
<dbReference type="OrthoDB" id="9994905at2759"/>
<dbReference type="InParanoid" id="A0A1V9X704"/>